<sequence>MGKLLATGALSRSSTEQNDNRPTDTNANDEETLTPDAVHQLLSNRRRRDVLQYLEDIDSTTTIGDLAVQIAAWEHDVSVTEVTSEQRKRVYISLYQTHLPKLAASGVIDYDRDRGRIALNGEAEELAVYLEDGGQVVRNWSRYYLTLACLSLGVIGLAWLGVSPFSTLSGMGYAGGVAIALLGLSVMHRYRTRRY</sequence>
<proteinExistence type="predicted"/>
<evidence type="ECO:0000256" key="1">
    <source>
        <dbReference type="SAM" id="MobiDB-lite"/>
    </source>
</evidence>
<evidence type="ECO:0000313" key="4">
    <source>
        <dbReference type="EMBL" id="AUX10086.1"/>
    </source>
</evidence>
<feature type="region of interest" description="Disordered" evidence="1">
    <location>
        <begin position="1"/>
        <end position="33"/>
    </location>
</feature>
<dbReference type="Pfam" id="PF24035">
    <property type="entry name" value="DUF7344"/>
    <property type="match status" value="1"/>
</dbReference>
<feature type="domain" description="DUF7344" evidence="3">
    <location>
        <begin position="39"/>
        <end position="117"/>
    </location>
</feature>
<feature type="transmembrane region" description="Helical" evidence="2">
    <location>
        <begin position="143"/>
        <end position="162"/>
    </location>
</feature>
<dbReference type="GeneID" id="37878821"/>
<gene>
    <name evidence="4" type="ORF">AArcSl_2465</name>
</gene>
<keyword evidence="2" id="KW-0472">Membrane</keyword>
<reference evidence="5" key="1">
    <citation type="submission" date="2017-11" db="EMBL/GenBank/DDBJ databases">
        <title>Phenotypic and genomic properties of facultatively anaerobic sulfur-reducing natronoarchaea from hypersaline soda lakes.</title>
        <authorList>
            <person name="Sorokin D.Y."/>
            <person name="Kublanov I.V."/>
            <person name="Roman P."/>
            <person name="Sinninghe Damste J.S."/>
            <person name="Golyshin P.N."/>
            <person name="Rojo D."/>
            <person name="Ciordia S."/>
            <person name="Mena M.D.C."/>
            <person name="Ferrer M."/>
            <person name="Messina E."/>
            <person name="Smedile F."/>
            <person name="La Spada G."/>
            <person name="La Cono V."/>
            <person name="Yakimov M.M."/>
        </authorList>
    </citation>
    <scope>NUCLEOTIDE SEQUENCE [LARGE SCALE GENOMIC DNA]</scope>
    <source>
        <strain evidence="5">AArc-Sl</strain>
    </source>
</reference>
<dbReference type="KEGG" id="hdf:AArcSl_2465"/>
<evidence type="ECO:0000259" key="3">
    <source>
        <dbReference type="Pfam" id="PF24035"/>
    </source>
</evidence>
<evidence type="ECO:0000256" key="2">
    <source>
        <dbReference type="SAM" id="Phobius"/>
    </source>
</evidence>
<dbReference type="RefSeq" id="WP_119819745.1">
    <property type="nucleotide sequence ID" value="NZ_CP025066.1"/>
</dbReference>
<keyword evidence="2" id="KW-0812">Transmembrane</keyword>
<protein>
    <recommendedName>
        <fullName evidence="3">DUF7344 domain-containing protein</fullName>
    </recommendedName>
</protein>
<accession>A0A343TLW4</accession>
<dbReference type="Proteomes" id="UP000263012">
    <property type="component" value="Chromosome"/>
</dbReference>
<dbReference type="InterPro" id="IPR055768">
    <property type="entry name" value="DUF7344"/>
</dbReference>
<dbReference type="OrthoDB" id="331021at2157"/>
<name>A0A343TLW4_9EURY</name>
<keyword evidence="5" id="KW-1185">Reference proteome</keyword>
<organism evidence="4 5">
    <name type="scientific">Halalkaliarchaeum desulfuricum</name>
    <dbReference type="NCBI Taxonomy" id="2055893"/>
    <lineage>
        <taxon>Archaea</taxon>
        <taxon>Methanobacteriati</taxon>
        <taxon>Methanobacteriota</taxon>
        <taxon>Stenosarchaea group</taxon>
        <taxon>Halobacteria</taxon>
        <taxon>Halobacteriales</taxon>
        <taxon>Haloferacaceae</taxon>
        <taxon>Halalkaliarchaeum</taxon>
    </lineage>
</organism>
<feature type="transmembrane region" description="Helical" evidence="2">
    <location>
        <begin position="168"/>
        <end position="187"/>
    </location>
</feature>
<dbReference type="EMBL" id="CP025066">
    <property type="protein sequence ID" value="AUX10086.1"/>
    <property type="molecule type" value="Genomic_DNA"/>
</dbReference>
<keyword evidence="2" id="KW-1133">Transmembrane helix</keyword>
<dbReference type="AlphaFoldDB" id="A0A343TLW4"/>
<evidence type="ECO:0000313" key="5">
    <source>
        <dbReference type="Proteomes" id="UP000263012"/>
    </source>
</evidence>